<evidence type="ECO:0000313" key="4">
    <source>
        <dbReference type="Proteomes" id="UP001174691"/>
    </source>
</evidence>
<dbReference type="Proteomes" id="UP001174691">
    <property type="component" value="Unassembled WGS sequence"/>
</dbReference>
<dbReference type="PANTHER" id="PTHR11091">
    <property type="entry name" value="OXIDOREDUCTASE-RELATED"/>
    <property type="match status" value="1"/>
</dbReference>
<dbReference type="Gene3D" id="3.30.1370.60">
    <property type="entry name" value="Hypothetical oxidoreductase yiak, domain 2"/>
    <property type="match status" value="1"/>
</dbReference>
<evidence type="ECO:0000256" key="2">
    <source>
        <dbReference type="ARBA" id="ARBA00023002"/>
    </source>
</evidence>
<sequence>MVISSSTSVLVAPASAHAFVTSILAKHGIPPDRANMVADSLILADLRGVDTHGINRLGGYIERLKHGVLSPNPDLQFDIKAPVAALLDAKNTFGFVAASLAVDKAAELAETYGIGVVAVRHSNHYGMAATYLLRAIKRGYAAMAFTNASRSMPPWGAKEPLLGTSPFAVGVPGGKQGDFVLDMSPSVAARGKIRKAARRGEKIPEGYALDADGRPTTDPEAALNGVVLPIGGSKGSGLAMMMDIFGGLMSGAAFAGGVNDQYKNLEESQDVGHWFLVFKPDLFLEGGMDELRSRMDTLMARVRACEKAEGVSRIFTSGEIEAEIQTQRESEGIPYTRAEVDALHTLAKEVGVDVRLQRVAQKAE</sequence>
<dbReference type="Gene3D" id="1.10.1530.10">
    <property type="match status" value="1"/>
</dbReference>
<gene>
    <name evidence="3" type="ORF">NKR19_g6359</name>
</gene>
<dbReference type="InterPro" id="IPR043144">
    <property type="entry name" value="Mal/L-sulf/L-lact_DH-like_ah"/>
</dbReference>
<dbReference type="EMBL" id="JANBVN010000097">
    <property type="protein sequence ID" value="KAJ9144749.1"/>
    <property type="molecule type" value="Genomic_DNA"/>
</dbReference>
<dbReference type="InterPro" id="IPR036111">
    <property type="entry name" value="Mal/L-sulfo/L-lacto_DH-like_sf"/>
</dbReference>
<evidence type="ECO:0000313" key="3">
    <source>
        <dbReference type="EMBL" id="KAJ9144749.1"/>
    </source>
</evidence>
<dbReference type="Pfam" id="PF02615">
    <property type="entry name" value="Ldh_2"/>
    <property type="match status" value="1"/>
</dbReference>
<protein>
    <submittedName>
        <fullName evidence="3">Malate/L-lactate dehydrogenase</fullName>
    </submittedName>
</protein>
<dbReference type="InterPro" id="IPR043143">
    <property type="entry name" value="Mal/L-sulf/L-lact_DH-like_NADP"/>
</dbReference>
<keyword evidence="2" id="KW-0560">Oxidoreductase</keyword>
<keyword evidence="4" id="KW-1185">Reference proteome</keyword>
<name>A0AA38VTH6_9PEZI</name>
<proteinExistence type="inferred from homology"/>
<dbReference type="InterPro" id="IPR003767">
    <property type="entry name" value="Malate/L-lactate_DH-like"/>
</dbReference>
<comment type="caution">
    <text evidence="3">The sequence shown here is derived from an EMBL/GenBank/DDBJ whole genome shotgun (WGS) entry which is preliminary data.</text>
</comment>
<comment type="similarity">
    <text evidence="1">Belongs to the LDH2/MDH2 oxidoreductase family.</text>
</comment>
<organism evidence="3 4">
    <name type="scientific">Coniochaeta hoffmannii</name>
    <dbReference type="NCBI Taxonomy" id="91930"/>
    <lineage>
        <taxon>Eukaryota</taxon>
        <taxon>Fungi</taxon>
        <taxon>Dikarya</taxon>
        <taxon>Ascomycota</taxon>
        <taxon>Pezizomycotina</taxon>
        <taxon>Sordariomycetes</taxon>
        <taxon>Sordariomycetidae</taxon>
        <taxon>Coniochaetales</taxon>
        <taxon>Coniochaetaceae</taxon>
        <taxon>Coniochaeta</taxon>
    </lineage>
</organism>
<evidence type="ECO:0000256" key="1">
    <source>
        <dbReference type="ARBA" id="ARBA00006056"/>
    </source>
</evidence>
<dbReference type="PANTHER" id="PTHR11091:SF0">
    <property type="entry name" value="MALATE DEHYDROGENASE"/>
    <property type="match status" value="1"/>
</dbReference>
<dbReference type="AlphaFoldDB" id="A0AA38VTH6"/>
<dbReference type="SUPFAM" id="SSF89733">
    <property type="entry name" value="L-sulfolactate dehydrogenase-like"/>
    <property type="match status" value="1"/>
</dbReference>
<dbReference type="GO" id="GO:0016491">
    <property type="term" value="F:oxidoreductase activity"/>
    <property type="evidence" value="ECO:0007669"/>
    <property type="project" value="UniProtKB-KW"/>
</dbReference>
<reference evidence="3" key="1">
    <citation type="submission" date="2022-07" db="EMBL/GenBank/DDBJ databases">
        <title>Fungi with potential for degradation of polypropylene.</title>
        <authorList>
            <person name="Gostincar C."/>
        </authorList>
    </citation>
    <scope>NUCLEOTIDE SEQUENCE</scope>
    <source>
        <strain evidence="3">EXF-13287</strain>
    </source>
</reference>
<accession>A0AA38VTH6</accession>